<feature type="domain" description="CC2D2A N-terminal C2" evidence="3">
    <location>
        <begin position="350"/>
        <end position="457"/>
    </location>
</feature>
<dbReference type="OrthoDB" id="2162143at2759"/>
<dbReference type="Pfam" id="PF15625">
    <property type="entry name" value="CC2D2AN-C2"/>
    <property type="match status" value="1"/>
</dbReference>
<comment type="caution">
    <text evidence="5">The sequence shown here is derived from an EMBL/GenBank/DDBJ whole genome shotgun (WGS) entry which is preliminary data.</text>
</comment>
<dbReference type="PANTHER" id="PTHR20837:SF0">
    <property type="entry name" value="COILED-COIL AND C2 DOMAIN-CONTAINING PROTEIN 2A"/>
    <property type="match status" value="1"/>
</dbReference>
<dbReference type="InterPro" id="IPR028928">
    <property type="entry name" value="CC2D2AN-C2"/>
</dbReference>
<feature type="region of interest" description="Disordered" evidence="2">
    <location>
        <begin position="487"/>
        <end position="577"/>
    </location>
</feature>
<proteinExistence type="predicted"/>
<feature type="coiled-coil region" evidence="1">
    <location>
        <begin position="1457"/>
        <end position="1484"/>
    </location>
</feature>
<dbReference type="GO" id="GO:1905515">
    <property type="term" value="P:non-motile cilium assembly"/>
    <property type="evidence" value="ECO:0007669"/>
    <property type="project" value="TreeGrafter"/>
</dbReference>
<sequence length="1561" mass="184008">MQISPLQIKIKIKFKNQAIEIQGINNVIVPRSGYYSSLDRETALQTITAGVSNSRFGFGKIDMQMDKNRMKERKKANDDDLVIGNYKREEEENLKKDRANFTELSNFDGVALEKELNFIERTEKQRLEQRLLWNESGYQFFTENGDLIADDDFYERKITKVLLVSFEQNPANAIQRRNAILCERLNQNKHVGFKLNIYIGKVQLSKHPDQDAEEKMMQNLKKLMKRYRKRVDLALIPQCERIEQLIKQEHSELINKPDKPEKEIQILLNEQKRIIEIKNQEIQNLRNQMQDIVNQWKDIDNKRKDAQGQGKQNYMSTQYTLNIKKYYSDDQTNEVELGLGKIKDMEKFYDTTNLPQNEIKRREKINQDKYFVKLLINNKIVAETKTQNLKWPYFEVAFMEKFQILLYSKPSSIKLQVYKTKFIGSTLIDTVELEIPGEKMKTQTSSNRLLKNMEFSQGMAARYIKRLEDKEKQEKIEAELRKKKEVEERKRKIQEEKEKQKRATEEAKQRLNDPNAAAEENVMEEDDEEQRLKNEEVLRKEEEEREEQRKREEEIEKKRKQEEEIQREKDAKNNAQYEGRVSYMAEWEGNGPQMPPDSLDNFSRGKLIYDELYIDNEDAKDLQEQILNIESIDSEGFHFDVNDPRNEHYVEKLQSLYNTKERDLYMKNILMPFSDNFSLRQELIRLRQINPDVNNIPADEESCFMSYEYLEIFKQSKMGNDELQQIMHKEQDQQRNRMTMYNVAINHWELQSSKMETQLRINEILITLRQRQKELQKKKSQNQVAGGQITLKNIIDEFRFVEKDFRLMDWVKQICTQKRKLAPPKIKQDKFAISKVSQIKISLYIAYGRNIPVRLDDQQEDIKNREVLNNKMPNFQTAPNDIANQLSQYPGAPQNMGYQYNYQNYQNQFMQQPPGISKQYVKTTVYSYVDVKLLIPDQVKERQKKRLPIDEDCQSRGKYSSGSRPDWNSEADVIFKSQKLMKEQVESDKTAFGIYELINPANQLYVTLFEHKSKLSENPVNKNKVELQVDNYFLGNLSIPVCQVIKNPAQNATYKINRPLVLFGYCLDTSHSYQRSQASKLKFVKPDIPTTINLSINITPQIDLPEDQDLEYYGNKVDSELLFTAKNYLEGLRKTKQFGKRHIKLWAQDLKNNSYFLPQFVHPEGLEPPFDVNDASCIEKAARFVSLVPFKLENERFKDVPDSFMTCQQFLDIKGGDFEEHAALLCNYFIYIDKKLGGEHANFKSYIILGKAIPEGETYYVLRMKSDQTGEYQSVEIWNPQTGDPYVCKSRTYKSTFCYCIPTGSGKDNSLEDNDVACPLTQVGCIFDNENVYINMQKEIAPHQIDWNISNTKKWEPYLKPLIKKRIFPNGIPTIQTRLQYDQTDPQKVGRLTKSIESFIMKKIEEERRAYKQGVNQFTRFREDLQQQIKDYILKSLESIRFDCRLTGLSSDLGVNKEDQQKAISKLEEICKRLETACDKAERKIYGFPINFTFTDYDKIWQEIEATGISDVLRKDFEYICAVECFEYPCYIISVWVFVAIIFDEDDPIQNQFQNQLNPQY</sequence>
<accession>A0A0V0QR90</accession>
<reference evidence="5 6" key="1">
    <citation type="journal article" date="2015" name="Sci. Rep.">
        <title>Genome of the facultative scuticociliatosis pathogen Pseudocohnilembus persalinus provides insight into its virulence through horizontal gene transfer.</title>
        <authorList>
            <person name="Xiong J."/>
            <person name="Wang G."/>
            <person name="Cheng J."/>
            <person name="Tian M."/>
            <person name="Pan X."/>
            <person name="Warren A."/>
            <person name="Jiang C."/>
            <person name="Yuan D."/>
            <person name="Miao W."/>
        </authorList>
    </citation>
    <scope>NUCLEOTIDE SEQUENCE [LARGE SCALE GENOMIC DNA]</scope>
    <source>
        <strain evidence="5">36N120E</strain>
    </source>
</reference>
<name>A0A0V0QR90_PSEPJ</name>
<dbReference type="InterPro" id="IPR052434">
    <property type="entry name" value="Tectonic-like_complex_comp"/>
</dbReference>
<feature type="region of interest" description="Disordered" evidence="2">
    <location>
        <begin position="945"/>
        <end position="966"/>
    </location>
</feature>
<evidence type="ECO:0000259" key="4">
    <source>
        <dbReference type="Pfam" id="PF24656"/>
    </source>
</evidence>
<organism evidence="5 6">
    <name type="scientific">Pseudocohnilembus persalinus</name>
    <name type="common">Ciliate</name>
    <dbReference type="NCBI Taxonomy" id="266149"/>
    <lineage>
        <taxon>Eukaryota</taxon>
        <taxon>Sar</taxon>
        <taxon>Alveolata</taxon>
        <taxon>Ciliophora</taxon>
        <taxon>Intramacronucleata</taxon>
        <taxon>Oligohymenophorea</taxon>
        <taxon>Scuticociliatia</taxon>
        <taxon>Philasterida</taxon>
        <taxon>Pseudocohnilembidae</taxon>
        <taxon>Pseudocohnilembus</taxon>
    </lineage>
</organism>
<keyword evidence="1" id="KW-0175">Coiled coil</keyword>
<evidence type="ECO:0000259" key="3">
    <source>
        <dbReference type="Pfam" id="PF15625"/>
    </source>
</evidence>
<feature type="coiled-coil region" evidence="1">
    <location>
        <begin position="268"/>
        <end position="302"/>
    </location>
</feature>
<dbReference type="GO" id="GO:1904491">
    <property type="term" value="P:protein localization to ciliary transition zone"/>
    <property type="evidence" value="ECO:0007669"/>
    <property type="project" value="TreeGrafter"/>
</dbReference>
<dbReference type="GO" id="GO:0035869">
    <property type="term" value="C:ciliary transition zone"/>
    <property type="evidence" value="ECO:0007669"/>
    <property type="project" value="TreeGrafter"/>
</dbReference>
<dbReference type="OMA" id="CARENQN"/>
<evidence type="ECO:0000313" key="5">
    <source>
        <dbReference type="EMBL" id="KRX04663.1"/>
    </source>
</evidence>
<gene>
    <name evidence="5" type="ORF">PPERSA_04478</name>
</gene>
<feature type="compositionally biased region" description="Basic and acidic residues" evidence="2">
    <location>
        <begin position="487"/>
        <end position="511"/>
    </location>
</feature>
<evidence type="ECO:0000313" key="6">
    <source>
        <dbReference type="Proteomes" id="UP000054937"/>
    </source>
</evidence>
<dbReference type="Pfam" id="PF24656">
    <property type="entry name" value="CEPT76_peptidase"/>
    <property type="match status" value="1"/>
</dbReference>
<feature type="compositionally biased region" description="Basic and acidic residues" evidence="2">
    <location>
        <begin position="530"/>
        <end position="572"/>
    </location>
</feature>
<evidence type="ECO:0000256" key="2">
    <source>
        <dbReference type="SAM" id="MobiDB-lite"/>
    </source>
</evidence>
<dbReference type="InterPro" id="IPR056290">
    <property type="entry name" value="CEPT76/DRC7_peptidase-like_dom"/>
</dbReference>
<protein>
    <submittedName>
        <fullName evidence="5">Uncharacterized protein</fullName>
    </submittedName>
</protein>
<feature type="domain" description="CEP76/DRC7 peptidase-like" evidence="4">
    <location>
        <begin position="1203"/>
        <end position="1357"/>
    </location>
</feature>
<dbReference type="PANTHER" id="PTHR20837">
    <property type="entry name" value="CENTROSOMAL PROTEIN-RELATED"/>
    <property type="match status" value="1"/>
</dbReference>
<dbReference type="Proteomes" id="UP000054937">
    <property type="component" value="Unassembled WGS sequence"/>
</dbReference>
<evidence type="ECO:0000256" key="1">
    <source>
        <dbReference type="SAM" id="Coils"/>
    </source>
</evidence>
<dbReference type="InParanoid" id="A0A0V0QR90"/>
<keyword evidence="6" id="KW-1185">Reference proteome</keyword>
<dbReference type="EMBL" id="LDAU01000114">
    <property type="protein sequence ID" value="KRX04663.1"/>
    <property type="molecule type" value="Genomic_DNA"/>
</dbReference>